<keyword evidence="11" id="KW-1185">Reference proteome</keyword>
<dbReference type="PANTHER" id="PTHR43394">
    <property type="entry name" value="ATP-DEPENDENT PERMEASE MDL1, MITOCHONDRIAL"/>
    <property type="match status" value="1"/>
</dbReference>
<evidence type="ECO:0000256" key="1">
    <source>
        <dbReference type="ARBA" id="ARBA00004651"/>
    </source>
</evidence>
<sequence length="586" mass="62322">MSRTDEARTLPIADAATVRRASWRLLKDDGRSMAGILVLTCLASLAGLAGPWLLGRIVTRIEAGDMTVSQVDGIAAAVLAFALAQLVLIRYARYFSHRFGERALARLREEVIDGALALPARVVDRVSTGDLVTRSSLDVGTVAATLRNAAPDVFIAGVQVLFIFVAVFLLDPLVGLCSLVGLPMVWWVSRWYLARARDAYLAEGAAAGGVAEALNSTAHGARTVEAFGLRRRQNGTIDKAVDTTYAAGVRTLRLRTVLFPVTEFAHSLPMALILLVGGLSYLNGTLTLGAVVSGSLYMWQLVDPLDRALAWVEQLQRSGASFARIKGVGLVAEQPRSEVRKPEDDRITVSGVRYSYTGAQDVLSDVGLQVRPGERLAVVGPSGAGKSTLGRLLSGVDLPDAGDVLVGGVKVADLAASGELGTRIVLITQEHHVFIGTLRDNMTMAAPDADDDAVLAALAMMEADWVRDLPDGLDTVLGAGGVELEASQAQQLTLARVQLADPHTLILDEATALLDPTTARQAERAMAAVRSDRTVIAIAHRLQTAHDADRVAVMEAGRIVELGTHDELTAANGPYAALWRSWNGEG</sequence>
<dbReference type="SMART" id="SM00382">
    <property type="entry name" value="AAA"/>
    <property type="match status" value="1"/>
</dbReference>
<keyword evidence="5 7" id="KW-1133">Transmembrane helix</keyword>
<dbReference type="PROSITE" id="PS50929">
    <property type="entry name" value="ABC_TM1F"/>
    <property type="match status" value="1"/>
</dbReference>
<evidence type="ECO:0000256" key="5">
    <source>
        <dbReference type="ARBA" id="ARBA00022989"/>
    </source>
</evidence>
<dbReference type="SUPFAM" id="SSF52540">
    <property type="entry name" value="P-loop containing nucleoside triphosphate hydrolases"/>
    <property type="match status" value="1"/>
</dbReference>
<keyword evidence="3" id="KW-0547">Nucleotide-binding</keyword>
<dbReference type="InterPro" id="IPR003593">
    <property type="entry name" value="AAA+_ATPase"/>
</dbReference>
<dbReference type="GO" id="GO:0005524">
    <property type="term" value="F:ATP binding"/>
    <property type="evidence" value="ECO:0007669"/>
    <property type="project" value="UniProtKB-KW"/>
</dbReference>
<dbReference type="Pfam" id="PF00664">
    <property type="entry name" value="ABC_membrane"/>
    <property type="match status" value="1"/>
</dbReference>
<dbReference type="SUPFAM" id="SSF90123">
    <property type="entry name" value="ABC transporter transmembrane region"/>
    <property type="match status" value="1"/>
</dbReference>
<dbReference type="InterPro" id="IPR039421">
    <property type="entry name" value="Type_1_exporter"/>
</dbReference>
<feature type="domain" description="ABC transporter" evidence="8">
    <location>
        <begin position="347"/>
        <end position="581"/>
    </location>
</feature>
<keyword evidence="2 7" id="KW-0812">Transmembrane</keyword>
<proteinExistence type="predicted"/>
<evidence type="ECO:0000259" key="8">
    <source>
        <dbReference type="PROSITE" id="PS50893"/>
    </source>
</evidence>
<feature type="transmembrane region" description="Helical" evidence="7">
    <location>
        <begin position="74"/>
        <end position="92"/>
    </location>
</feature>
<evidence type="ECO:0000256" key="4">
    <source>
        <dbReference type="ARBA" id="ARBA00022840"/>
    </source>
</evidence>
<dbReference type="CDD" id="cd07346">
    <property type="entry name" value="ABC_6TM_exporters"/>
    <property type="match status" value="1"/>
</dbReference>
<evidence type="ECO:0000313" key="10">
    <source>
        <dbReference type="EMBL" id="UYQ60913.1"/>
    </source>
</evidence>
<feature type="transmembrane region" description="Helical" evidence="7">
    <location>
        <begin position="34"/>
        <end position="54"/>
    </location>
</feature>
<evidence type="ECO:0000256" key="7">
    <source>
        <dbReference type="SAM" id="Phobius"/>
    </source>
</evidence>
<dbReference type="InterPro" id="IPR011527">
    <property type="entry name" value="ABC1_TM_dom"/>
</dbReference>
<protein>
    <submittedName>
        <fullName evidence="10">ABC transporter ATP-binding protein/permease</fullName>
    </submittedName>
</protein>
<comment type="subcellular location">
    <subcellularLocation>
        <location evidence="1">Cell membrane</location>
        <topology evidence="1">Multi-pass membrane protein</topology>
    </subcellularLocation>
</comment>
<keyword evidence="6 7" id="KW-0472">Membrane</keyword>
<feature type="transmembrane region" description="Helical" evidence="7">
    <location>
        <begin position="160"/>
        <end position="188"/>
    </location>
</feature>
<dbReference type="Proteomes" id="UP001163878">
    <property type="component" value="Chromosome"/>
</dbReference>
<evidence type="ECO:0000313" key="11">
    <source>
        <dbReference type="Proteomes" id="UP001163878"/>
    </source>
</evidence>
<dbReference type="Pfam" id="PF00005">
    <property type="entry name" value="ABC_tran"/>
    <property type="match status" value="1"/>
</dbReference>
<accession>A0ABY6I1Q9</accession>
<evidence type="ECO:0000259" key="9">
    <source>
        <dbReference type="PROSITE" id="PS50929"/>
    </source>
</evidence>
<evidence type="ECO:0000256" key="2">
    <source>
        <dbReference type="ARBA" id="ARBA00022692"/>
    </source>
</evidence>
<keyword evidence="4 10" id="KW-0067">ATP-binding</keyword>
<dbReference type="PROSITE" id="PS50893">
    <property type="entry name" value="ABC_TRANSPORTER_2"/>
    <property type="match status" value="1"/>
</dbReference>
<feature type="domain" description="ABC transmembrane type-1" evidence="9">
    <location>
        <begin position="34"/>
        <end position="317"/>
    </location>
</feature>
<name>A0ABY6I1Q9_STRPE</name>
<evidence type="ECO:0000256" key="6">
    <source>
        <dbReference type="ARBA" id="ARBA00023136"/>
    </source>
</evidence>
<gene>
    <name evidence="10" type="ORF">OGH68_05130</name>
</gene>
<dbReference type="Gene3D" id="1.20.1560.10">
    <property type="entry name" value="ABC transporter type 1, transmembrane domain"/>
    <property type="match status" value="1"/>
</dbReference>
<dbReference type="RefSeq" id="WP_264242119.1">
    <property type="nucleotide sequence ID" value="NZ_CP107567.1"/>
</dbReference>
<dbReference type="PANTHER" id="PTHR43394:SF1">
    <property type="entry name" value="ATP-BINDING CASSETTE SUB-FAMILY B MEMBER 10, MITOCHONDRIAL"/>
    <property type="match status" value="1"/>
</dbReference>
<dbReference type="EMBL" id="CP107567">
    <property type="protein sequence ID" value="UYQ60913.1"/>
    <property type="molecule type" value="Genomic_DNA"/>
</dbReference>
<dbReference type="InterPro" id="IPR036640">
    <property type="entry name" value="ABC1_TM_sf"/>
</dbReference>
<dbReference type="Gene3D" id="3.40.50.300">
    <property type="entry name" value="P-loop containing nucleotide triphosphate hydrolases"/>
    <property type="match status" value="1"/>
</dbReference>
<organism evidence="10 11">
    <name type="scientific">Streptomyces peucetius</name>
    <dbReference type="NCBI Taxonomy" id="1950"/>
    <lineage>
        <taxon>Bacteria</taxon>
        <taxon>Bacillati</taxon>
        <taxon>Actinomycetota</taxon>
        <taxon>Actinomycetes</taxon>
        <taxon>Kitasatosporales</taxon>
        <taxon>Streptomycetaceae</taxon>
        <taxon>Streptomyces</taxon>
    </lineage>
</organism>
<evidence type="ECO:0000256" key="3">
    <source>
        <dbReference type="ARBA" id="ARBA00022741"/>
    </source>
</evidence>
<reference evidence="10" key="1">
    <citation type="submission" date="2022-10" db="EMBL/GenBank/DDBJ databases">
        <title>Cytochrome P450 Catalyzes Benzene Ring Formation in the Biosynthesis of Trialkyl-Substituted Aromatic Polyketides.</title>
        <authorList>
            <person name="Zhao E."/>
            <person name="Ge H."/>
        </authorList>
    </citation>
    <scope>NUCLEOTIDE SEQUENCE</scope>
    <source>
        <strain evidence="10">NA0869</strain>
    </source>
</reference>
<dbReference type="InterPro" id="IPR003439">
    <property type="entry name" value="ABC_transporter-like_ATP-bd"/>
</dbReference>
<dbReference type="InterPro" id="IPR027417">
    <property type="entry name" value="P-loop_NTPase"/>
</dbReference>